<dbReference type="PANTHER" id="PTHR43792">
    <property type="entry name" value="GNAT FAMILY, PUTATIVE (AFU_ORTHOLOGUE AFUA_3G00765)-RELATED-RELATED"/>
    <property type="match status" value="1"/>
</dbReference>
<gene>
    <name evidence="2" type="ORF">LTR84_006725</name>
</gene>
<name>A0AAV9N0B7_9EURO</name>
<sequence length="148" mass="17044">MSHLHESRSTPPHTSIAQTEEWVNKMVSDAQNGVTDFVICLKPEMVAIGKCGIWQDTEIGFMLAREYWRKGLAEEALRAVLAYFFEERRLLEVVADVDPRNGSSKALLGKLGFVVYDFKEKTFEIGGEWVDSEYLKLTRERWEEVGRK</sequence>
<reference evidence="2 3" key="1">
    <citation type="submission" date="2023-08" db="EMBL/GenBank/DDBJ databases">
        <title>Black Yeasts Isolated from many extreme environments.</title>
        <authorList>
            <person name="Coleine C."/>
            <person name="Stajich J.E."/>
            <person name="Selbmann L."/>
        </authorList>
    </citation>
    <scope>NUCLEOTIDE SEQUENCE [LARGE SCALE GENOMIC DNA]</scope>
    <source>
        <strain evidence="2 3">CCFEE 5792</strain>
    </source>
</reference>
<dbReference type="EMBL" id="JAVRRD010000026">
    <property type="protein sequence ID" value="KAK5047203.1"/>
    <property type="molecule type" value="Genomic_DNA"/>
</dbReference>
<dbReference type="PANTHER" id="PTHR43792:SF1">
    <property type="entry name" value="N-ACETYLTRANSFERASE DOMAIN-CONTAINING PROTEIN"/>
    <property type="match status" value="1"/>
</dbReference>
<dbReference type="GeneID" id="89974894"/>
<dbReference type="RefSeq" id="XP_064702765.1">
    <property type="nucleotide sequence ID" value="XM_064850283.1"/>
</dbReference>
<evidence type="ECO:0000313" key="3">
    <source>
        <dbReference type="Proteomes" id="UP001358417"/>
    </source>
</evidence>
<evidence type="ECO:0000259" key="1">
    <source>
        <dbReference type="PROSITE" id="PS51186"/>
    </source>
</evidence>
<evidence type="ECO:0000313" key="2">
    <source>
        <dbReference type="EMBL" id="KAK5047203.1"/>
    </source>
</evidence>
<feature type="domain" description="N-acetyltransferase" evidence="1">
    <location>
        <begin position="1"/>
        <end position="140"/>
    </location>
</feature>
<accession>A0AAV9N0B7</accession>
<keyword evidence="3" id="KW-1185">Reference proteome</keyword>
<dbReference type="SUPFAM" id="SSF55729">
    <property type="entry name" value="Acyl-CoA N-acyltransferases (Nat)"/>
    <property type="match status" value="1"/>
</dbReference>
<dbReference type="AlphaFoldDB" id="A0AAV9N0B7"/>
<dbReference type="Proteomes" id="UP001358417">
    <property type="component" value="Unassembled WGS sequence"/>
</dbReference>
<dbReference type="InterPro" id="IPR016181">
    <property type="entry name" value="Acyl_CoA_acyltransferase"/>
</dbReference>
<comment type="caution">
    <text evidence="2">The sequence shown here is derived from an EMBL/GenBank/DDBJ whole genome shotgun (WGS) entry which is preliminary data.</text>
</comment>
<proteinExistence type="predicted"/>
<dbReference type="InterPro" id="IPR051531">
    <property type="entry name" value="N-acetyltransferase"/>
</dbReference>
<dbReference type="GO" id="GO:0016747">
    <property type="term" value="F:acyltransferase activity, transferring groups other than amino-acyl groups"/>
    <property type="evidence" value="ECO:0007669"/>
    <property type="project" value="InterPro"/>
</dbReference>
<dbReference type="InterPro" id="IPR000182">
    <property type="entry name" value="GNAT_dom"/>
</dbReference>
<dbReference type="PROSITE" id="PS51186">
    <property type="entry name" value="GNAT"/>
    <property type="match status" value="1"/>
</dbReference>
<protein>
    <recommendedName>
        <fullName evidence="1">N-acetyltransferase domain-containing protein</fullName>
    </recommendedName>
</protein>
<organism evidence="2 3">
    <name type="scientific">Exophiala bonariae</name>
    <dbReference type="NCBI Taxonomy" id="1690606"/>
    <lineage>
        <taxon>Eukaryota</taxon>
        <taxon>Fungi</taxon>
        <taxon>Dikarya</taxon>
        <taxon>Ascomycota</taxon>
        <taxon>Pezizomycotina</taxon>
        <taxon>Eurotiomycetes</taxon>
        <taxon>Chaetothyriomycetidae</taxon>
        <taxon>Chaetothyriales</taxon>
        <taxon>Herpotrichiellaceae</taxon>
        <taxon>Exophiala</taxon>
    </lineage>
</organism>
<dbReference type="Gene3D" id="3.40.630.30">
    <property type="match status" value="1"/>
</dbReference>
<dbReference type="Pfam" id="PF13302">
    <property type="entry name" value="Acetyltransf_3"/>
    <property type="match status" value="1"/>
</dbReference>